<dbReference type="SUPFAM" id="SSF56317">
    <property type="entry name" value="Carbon-nitrogen hydrolase"/>
    <property type="match status" value="1"/>
</dbReference>
<evidence type="ECO:0000256" key="5">
    <source>
        <dbReference type="ARBA" id="ARBA00022989"/>
    </source>
</evidence>
<dbReference type="Proteomes" id="UP001602013">
    <property type="component" value="Unassembled WGS sequence"/>
</dbReference>
<dbReference type="InterPro" id="IPR004563">
    <property type="entry name" value="Apolipo_AcylTrfase"/>
</dbReference>
<evidence type="ECO:0000256" key="2">
    <source>
        <dbReference type="ARBA" id="ARBA00022475"/>
    </source>
</evidence>
<evidence type="ECO:0000256" key="1">
    <source>
        <dbReference type="ARBA" id="ARBA00004651"/>
    </source>
</evidence>
<keyword evidence="12" id="KW-1185">Reference proteome</keyword>
<feature type="compositionally biased region" description="Basic and acidic residues" evidence="8">
    <location>
        <begin position="1"/>
        <end position="22"/>
    </location>
</feature>
<feature type="transmembrane region" description="Helical" evidence="9">
    <location>
        <begin position="181"/>
        <end position="206"/>
    </location>
</feature>
<proteinExistence type="predicted"/>
<protein>
    <submittedName>
        <fullName evidence="11">Nitrilase-related carbon-nitrogen hydrolase</fullName>
    </submittedName>
</protein>
<feature type="transmembrane region" description="Helical" evidence="9">
    <location>
        <begin position="218"/>
        <end position="239"/>
    </location>
</feature>
<dbReference type="GO" id="GO:0016787">
    <property type="term" value="F:hydrolase activity"/>
    <property type="evidence" value="ECO:0007669"/>
    <property type="project" value="UniProtKB-KW"/>
</dbReference>
<name>A0ABW6SPF5_9ACTN</name>
<keyword evidence="3" id="KW-0808">Transferase</keyword>
<feature type="transmembrane region" description="Helical" evidence="9">
    <location>
        <begin position="477"/>
        <end position="495"/>
    </location>
</feature>
<dbReference type="RefSeq" id="WP_387410392.1">
    <property type="nucleotide sequence ID" value="NZ_JBIASD010000005.1"/>
</dbReference>
<dbReference type="PROSITE" id="PS50263">
    <property type="entry name" value="CN_HYDROLASE"/>
    <property type="match status" value="1"/>
</dbReference>
<reference evidence="11 12" key="1">
    <citation type="submission" date="2024-10" db="EMBL/GenBank/DDBJ databases">
        <title>The Natural Products Discovery Center: Release of the First 8490 Sequenced Strains for Exploring Actinobacteria Biosynthetic Diversity.</title>
        <authorList>
            <person name="Kalkreuter E."/>
            <person name="Kautsar S.A."/>
            <person name="Yang D."/>
            <person name="Bader C.D."/>
            <person name="Teijaro C.N."/>
            <person name="Fluegel L."/>
            <person name="Davis C.M."/>
            <person name="Simpson J.R."/>
            <person name="Lauterbach L."/>
            <person name="Steele A.D."/>
            <person name="Gui C."/>
            <person name="Meng S."/>
            <person name="Li G."/>
            <person name="Viehrig K."/>
            <person name="Ye F."/>
            <person name="Su P."/>
            <person name="Kiefer A.F."/>
            <person name="Nichols A."/>
            <person name="Cepeda A.J."/>
            <person name="Yan W."/>
            <person name="Fan B."/>
            <person name="Jiang Y."/>
            <person name="Adhikari A."/>
            <person name="Zheng C.-J."/>
            <person name="Schuster L."/>
            <person name="Cowan T.M."/>
            <person name="Smanski M.J."/>
            <person name="Chevrette M.G."/>
            <person name="De Carvalho L.P.S."/>
            <person name="Shen B."/>
        </authorList>
    </citation>
    <scope>NUCLEOTIDE SEQUENCE [LARGE SCALE GENOMIC DNA]</scope>
    <source>
        <strain evidence="11 12">NPDC002173</strain>
    </source>
</reference>
<evidence type="ECO:0000256" key="6">
    <source>
        <dbReference type="ARBA" id="ARBA00023136"/>
    </source>
</evidence>
<feature type="transmembrane region" description="Helical" evidence="9">
    <location>
        <begin position="109"/>
        <end position="129"/>
    </location>
</feature>
<accession>A0ABW6SPF5</accession>
<feature type="transmembrane region" description="Helical" evidence="9">
    <location>
        <begin position="141"/>
        <end position="161"/>
    </location>
</feature>
<dbReference type="EMBL" id="JBIASD010000005">
    <property type="protein sequence ID" value="MFF3666077.1"/>
    <property type="molecule type" value="Genomic_DNA"/>
</dbReference>
<evidence type="ECO:0000256" key="4">
    <source>
        <dbReference type="ARBA" id="ARBA00022692"/>
    </source>
</evidence>
<keyword evidence="7" id="KW-0012">Acyltransferase</keyword>
<comment type="caution">
    <text evidence="11">The sequence shown here is derived from an EMBL/GenBank/DDBJ whole genome shotgun (WGS) entry which is preliminary data.</text>
</comment>
<evidence type="ECO:0000313" key="11">
    <source>
        <dbReference type="EMBL" id="MFF3666077.1"/>
    </source>
</evidence>
<dbReference type="Gene3D" id="3.60.110.10">
    <property type="entry name" value="Carbon-nitrogen hydrolase"/>
    <property type="match status" value="1"/>
</dbReference>
<gene>
    <name evidence="11" type="ORF">ACFYXI_10830</name>
</gene>
<dbReference type="PANTHER" id="PTHR38686">
    <property type="entry name" value="APOLIPOPROTEIN N-ACYLTRANSFERASE"/>
    <property type="match status" value="1"/>
</dbReference>
<keyword evidence="4 9" id="KW-0812">Transmembrane</keyword>
<feature type="transmembrane region" description="Helical" evidence="9">
    <location>
        <begin position="32"/>
        <end position="51"/>
    </location>
</feature>
<keyword evidence="2" id="KW-1003">Cell membrane</keyword>
<feature type="domain" description="CN hydrolase" evidence="10">
    <location>
        <begin position="247"/>
        <end position="464"/>
    </location>
</feature>
<comment type="subcellular location">
    <subcellularLocation>
        <location evidence="1">Cell membrane</location>
        <topology evidence="1">Multi-pass membrane protein</topology>
    </subcellularLocation>
</comment>
<dbReference type="Pfam" id="PF00795">
    <property type="entry name" value="CN_hydrolase"/>
    <property type="match status" value="1"/>
</dbReference>
<sequence>MYPDPTRPDATRPDISRPDATRPRGLRGMGRAGELGVLVACAALSAGLLYFGTGLHPIAWLTWAAPLPVLVIAPRTTAVRACLAAMAAWAVGGANMWELQRDRMEVPLPVALLTVVLPAVVAAVAVPLFRALVRRGRLWSAAAVVPAVWVSAEYLVATLTPNGAIWSLAHTQAGVPPVVQLAALTGGWGISFLLTAVPAALAVSAAPLRRAGERPWRVAATALTLALLVAAGGAVRLALAEPYGTERKVALLASRQQDDWAPIDTPRGRERLREVLARVRALPPGTDAVVLPEGGFVTTAADLPLISRPLAALARERRMDVVAGVIVTDTNRNTAMFFPAGGGEPGVYHKQHMVPGVEPYVPGDRMFLRSGTGVAICKDLDFPELARAYRRAGAQVMLLPAWDFDLDGWQHARTTVLRGVENGFWAVRSAANGNLTVSDPYGRVRAETATTGRAPTVLTATVGTGAARTVYTWAGDWFAWLCLALAVLLPASAVLRRRGAE</sequence>
<organism evidence="11 12">
    <name type="scientific">Microtetraspora malaysiensis</name>
    <dbReference type="NCBI Taxonomy" id="161358"/>
    <lineage>
        <taxon>Bacteria</taxon>
        <taxon>Bacillati</taxon>
        <taxon>Actinomycetota</taxon>
        <taxon>Actinomycetes</taxon>
        <taxon>Streptosporangiales</taxon>
        <taxon>Streptosporangiaceae</taxon>
        <taxon>Microtetraspora</taxon>
    </lineage>
</organism>
<evidence type="ECO:0000256" key="7">
    <source>
        <dbReference type="ARBA" id="ARBA00023315"/>
    </source>
</evidence>
<keyword evidence="6 9" id="KW-0472">Membrane</keyword>
<dbReference type="InterPro" id="IPR003010">
    <property type="entry name" value="C-N_Hydrolase"/>
</dbReference>
<evidence type="ECO:0000259" key="10">
    <source>
        <dbReference type="PROSITE" id="PS50263"/>
    </source>
</evidence>
<evidence type="ECO:0000256" key="8">
    <source>
        <dbReference type="SAM" id="MobiDB-lite"/>
    </source>
</evidence>
<feature type="region of interest" description="Disordered" evidence="8">
    <location>
        <begin position="1"/>
        <end position="27"/>
    </location>
</feature>
<dbReference type="InterPro" id="IPR036526">
    <property type="entry name" value="C-N_Hydrolase_sf"/>
</dbReference>
<keyword evidence="11" id="KW-0378">Hydrolase</keyword>
<evidence type="ECO:0000256" key="3">
    <source>
        <dbReference type="ARBA" id="ARBA00022679"/>
    </source>
</evidence>
<dbReference type="InterPro" id="IPR045378">
    <property type="entry name" value="LNT_N"/>
</dbReference>
<dbReference type="PANTHER" id="PTHR38686:SF1">
    <property type="entry name" value="APOLIPOPROTEIN N-ACYLTRANSFERASE"/>
    <property type="match status" value="1"/>
</dbReference>
<dbReference type="Pfam" id="PF20154">
    <property type="entry name" value="LNT_N"/>
    <property type="match status" value="1"/>
</dbReference>
<evidence type="ECO:0000313" key="12">
    <source>
        <dbReference type="Proteomes" id="UP001602013"/>
    </source>
</evidence>
<keyword evidence="5 9" id="KW-1133">Transmembrane helix</keyword>
<evidence type="ECO:0000256" key="9">
    <source>
        <dbReference type="SAM" id="Phobius"/>
    </source>
</evidence>